<dbReference type="AlphaFoldDB" id="F3KPA3"/>
<dbReference type="InterPro" id="IPR021529">
    <property type="entry name" value="DUF2798"/>
</dbReference>
<accession>F3KPA3</accession>
<organism evidence="2 3">
    <name type="scientific">Hylemonella gracilis ATCC 19624</name>
    <dbReference type="NCBI Taxonomy" id="887062"/>
    <lineage>
        <taxon>Bacteria</taxon>
        <taxon>Pseudomonadati</taxon>
        <taxon>Pseudomonadota</taxon>
        <taxon>Betaproteobacteria</taxon>
        <taxon>Burkholderiales</taxon>
        <taxon>Comamonadaceae</taxon>
        <taxon>Hylemonella</taxon>
    </lineage>
</organism>
<protein>
    <submittedName>
        <fullName evidence="2">Permease, major facilitator superfamily protein</fullName>
    </submittedName>
</protein>
<proteinExistence type="predicted"/>
<keyword evidence="3" id="KW-1185">Reference proteome</keyword>
<evidence type="ECO:0000313" key="3">
    <source>
        <dbReference type="Proteomes" id="UP000016368"/>
    </source>
</evidence>
<gene>
    <name evidence="2" type="ORF">HGR_01302</name>
</gene>
<dbReference type="Proteomes" id="UP000016368">
    <property type="component" value="Unassembled WGS sequence"/>
</dbReference>
<keyword evidence="1" id="KW-0472">Membrane</keyword>
<keyword evidence="1" id="KW-0812">Transmembrane</keyword>
<dbReference type="RefSeq" id="WP_006296229.1">
    <property type="nucleotide sequence ID" value="NZ_AEGR01000018.1"/>
</dbReference>
<feature type="transmembrane region" description="Helical" evidence="1">
    <location>
        <begin position="12"/>
        <end position="35"/>
    </location>
</feature>
<comment type="caution">
    <text evidence="2">The sequence shown here is derived from an EMBL/GenBank/DDBJ whole genome shotgun (WGS) entry which is preliminary data.</text>
</comment>
<dbReference type="EMBL" id="AEGR01000018">
    <property type="protein sequence ID" value="EGI78344.1"/>
    <property type="molecule type" value="Genomic_DNA"/>
</dbReference>
<keyword evidence="1" id="KW-1133">Transmembrane helix</keyword>
<evidence type="ECO:0000256" key="1">
    <source>
        <dbReference type="SAM" id="Phobius"/>
    </source>
</evidence>
<evidence type="ECO:0000313" key="2">
    <source>
        <dbReference type="EMBL" id="EGI78344.1"/>
    </source>
</evidence>
<name>F3KPA3_9BURK</name>
<reference evidence="2 3" key="1">
    <citation type="journal article" date="2011" name="EMBO J.">
        <title>Structural diversity of bacterial flagellar motors.</title>
        <authorList>
            <person name="Chen S."/>
            <person name="Beeby M."/>
            <person name="Murphy G.E."/>
            <person name="Leadbetter J.R."/>
            <person name="Hendrixson D.R."/>
            <person name="Briegel A."/>
            <person name="Li Z."/>
            <person name="Shi J."/>
            <person name="Tocheva E.I."/>
            <person name="Muller A."/>
            <person name="Dobro M.J."/>
            <person name="Jensen G.J."/>
        </authorList>
    </citation>
    <scope>NUCLEOTIDE SEQUENCE [LARGE SCALE GENOMIC DNA]</scope>
    <source>
        <strain evidence="2 3">ATCC 19624</strain>
    </source>
</reference>
<sequence>MINKKRILLTQVLMTGMMAATMSGIMSLIALGPGAVWLGVWARQFVCAWPIAFVMTTLIWPIANRLSGLLLRETATH</sequence>
<feature type="transmembrane region" description="Helical" evidence="1">
    <location>
        <begin position="41"/>
        <end position="63"/>
    </location>
</feature>
<dbReference type="Pfam" id="PF11391">
    <property type="entry name" value="DUF2798"/>
    <property type="match status" value="1"/>
</dbReference>